<dbReference type="GeneID" id="86193362"/>
<sequence length="110" mass="12179">MNALEAAKVAEAALEDKLGEDIKVLDLRGLSNIADCFVIASGKNANQLHAMANEVEQKLFQQGVKLHHSEGYSGGTWILLDFGNLLVHLFNREEREFYGLDHVWGDAKAL</sequence>
<dbReference type="NCBIfam" id="TIGR00090">
    <property type="entry name" value="rsfS_iojap_ybeB"/>
    <property type="match status" value="1"/>
</dbReference>
<evidence type="ECO:0000313" key="4">
    <source>
        <dbReference type="Proteomes" id="UP000287361"/>
    </source>
</evidence>
<keyword evidence="2" id="KW-0810">Translation regulation</keyword>
<comment type="subcellular location">
    <subcellularLocation>
        <location evidence="2">Cytoplasm</location>
    </subcellularLocation>
</comment>
<dbReference type="HAMAP" id="MF_01477">
    <property type="entry name" value="Iojap_RsfS"/>
    <property type="match status" value="1"/>
</dbReference>
<dbReference type="Gene3D" id="3.30.460.10">
    <property type="entry name" value="Beta Polymerase, domain 2"/>
    <property type="match status" value="1"/>
</dbReference>
<dbReference type="InterPro" id="IPR043519">
    <property type="entry name" value="NT_sf"/>
</dbReference>
<organism evidence="3 4">
    <name type="scientific">Anaerotignum faecicola</name>
    <dbReference type="NCBI Taxonomy" id="2358141"/>
    <lineage>
        <taxon>Bacteria</taxon>
        <taxon>Bacillati</taxon>
        <taxon>Bacillota</taxon>
        <taxon>Clostridia</taxon>
        <taxon>Lachnospirales</taxon>
        <taxon>Anaerotignaceae</taxon>
        <taxon>Anaerotignum</taxon>
    </lineage>
</organism>
<reference evidence="3 4" key="1">
    <citation type="submission" date="2018-10" db="EMBL/GenBank/DDBJ databases">
        <title>Draft Genome Sequence of Anaerotignum sp. KCTC 15736.</title>
        <authorList>
            <person name="Choi S.H."/>
            <person name="Kim J.S."/>
            <person name="Kang S.W."/>
            <person name="Lee J.S."/>
            <person name="Park S.H."/>
        </authorList>
    </citation>
    <scope>NUCLEOTIDE SEQUENCE [LARGE SCALE GENOMIC DNA]</scope>
    <source>
        <strain evidence="3 4">KCTC 15736</strain>
    </source>
</reference>
<dbReference type="GO" id="GO:0005737">
    <property type="term" value="C:cytoplasm"/>
    <property type="evidence" value="ECO:0007669"/>
    <property type="project" value="UniProtKB-SubCell"/>
</dbReference>
<dbReference type="SUPFAM" id="SSF81301">
    <property type="entry name" value="Nucleotidyltransferase"/>
    <property type="match status" value="1"/>
</dbReference>
<dbReference type="Pfam" id="PF02410">
    <property type="entry name" value="RsfS"/>
    <property type="match status" value="1"/>
</dbReference>
<dbReference type="GO" id="GO:0043023">
    <property type="term" value="F:ribosomal large subunit binding"/>
    <property type="evidence" value="ECO:0007669"/>
    <property type="project" value="TreeGrafter"/>
</dbReference>
<accession>A0A401LB46</accession>
<dbReference type="AlphaFoldDB" id="A0A401LB46"/>
<dbReference type="GO" id="GO:0042256">
    <property type="term" value="P:cytosolic ribosome assembly"/>
    <property type="evidence" value="ECO:0007669"/>
    <property type="project" value="UniProtKB-UniRule"/>
</dbReference>
<name>A0A401LB46_9FIRM</name>
<dbReference type="PANTHER" id="PTHR21043">
    <property type="entry name" value="IOJAP SUPERFAMILY ORTHOLOG"/>
    <property type="match status" value="1"/>
</dbReference>
<evidence type="ECO:0000256" key="1">
    <source>
        <dbReference type="ARBA" id="ARBA00010574"/>
    </source>
</evidence>
<dbReference type="OrthoDB" id="9793681at2"/>
<comment type="function">
    <text evidence="2">Functions as a ribosomal silencing factor. Interacts with ribosomal protein uL14 (rplN), blocking formation of intersubunit bridge B8. Prevents association of the 30S and 50S ribosomal subunits and the formation of functional ribosomes, thus repressing translation.</text>
</comment>
<evidence type="ECO:0000313" key="3">
    <source>
        <dbReference type="EMBL" id="GCB28704.1"/>
    </source>
</evidence>
<comment type="subunit">
    <text evidence="2">Interacts with ribosomal protein uL14 (rplN).</text>
</comment>
<dbReference type="Proteomes" id="UP000287361">
    <property type="component" value="Unassembled WGS sequence"/>
</dbReference>
<dbReference type="InterPro" id="IPR004394">
    <property type="entry name" value="Iojap/RsfS/C7orf30"/>
</dbReference>
<dbReference type="GO" id="GO:0090071">
    <property type="term" value="P:negative regulation of ribosome biogenesis"/>
    <property type="evidence" value="ECO:0007669"/>
    <property type="project" value="UniProtKB-UniRule"/>
</dbReference>
<protein>
    <recommendedName>
        <fullName evidence="2">Ribosomal silencing factor RsfS</fullName>
    </recommendedName>
</protein>
<comment type="similarity">
    <text evidence="1 2">Belongs to the Iojap/RsfS family.</text>
</comment>
<dbReference type="EMBL" id="BHVZ01000001">
    <property type="protein sequence ID" value="GCB28704.1"/>
    <property type="molecule type" value="Genomic_DNA"/>
</dbReference>
<dbReference type="PANTHER" id="PTHR21043:SF0">
    <property type="entry name" value="MITOCHONDRIAL ASSEMBLY OF RIBOSOMAL LARGE SUBUNIT PROTEIN 1"/>
    <property type="match status" value="1"/>
</dbReference>
<gene>
    <name evidence="2 3" type="primary">rsfS</name>
    <name evidence="3" type="ORF">KGMB03357_03650</name>
</gene>
<keyword evidence="2" id="KW-0963">Cytoplasm</keyword>
<keyword evidence="2" id="KW-0678">Repressor</keyword>
<keyword evidence="4" id="KW-1185">Reference proteome</keyword>
<evidence type="ECO:0000256" key="2">
    <source>
        <dbReference type="HAMAP-Rule" id="MF_01477"/>
    </source>
</evidence>
<dbReference type="GO" id="GO:0017148">
    <property type="term" value="P:negative regulation of translation"/>
    <property type="evidence" value="ECO:0007669"/>
    <property type="project" value="UniProtKB-UniRule"/>
</dbReference>
<dbReference type="RefSeq" id="WP_016407768.1">
    <property type="nucleotide sequence ID" value="NZ_DAVZTY010000013.1"/>
</dbReference>
<proteinExistence type="inferred from homology"/>
<comment type="caution">
    <text evidence="3">The sequence shown here is derived from an EMBL/GenBank/DDBJ whole genome shotgun (WGS) entry which is preliminary data.</text>
</comment>